<dbReference type="Pfam" id="PF00505">
    <property type="entry name" value="HMG_box"/>
    <property type="match status" value="1"/>
</dbReference>
<dbReference type="Proteomes" id="UP001498398">
    <property type="component" value="Unassembled WGS sequence"/>
</dbReference>
<sequence length="437" mass="49061">MQEDLFSFDLDDYHHHQQSFETTPTFDFSSWINPEYIPSPSTDPFYPFDFTVPFPASSPDDVPSLSPSTTTTMSPEWPTQEWVDPAPSWVSGLFDAPSPSVSPPMTTARRLSPDATQRVRINSSSARRPSITSPTLFQSSSAPSYSHIQTRASSSMASRRAESVSLSSIDVDRDATLRVRRRKASSSSVSAEDSDSKPDHRESAPTRSTLKPPKLAPSAWQLYFTDWIQRQQAMNTRKLNVAQAAKEAGQEYASLSPAEKEPYKRRSQQMKEAREREHSAYMRTLTPDDIKRENAFRTAQRKAGKSRKSNIKDPNAPKKPLSAYFMFLQRIRSDPVLVREVFGEETETTKQSVLAAARWRSMTDDERKPFLAQAEQEKMEYETARRLYEEGTTGYGTAISFSILPGGSPISNYVPIVKSESSASTSESEGEGFQKSL</sequence>
<feature type="domain" description="HMG box" evidence="4">
    <location>
        <begin position="213"/>
        <end position="282"/>
    </location>
</feature>
<feature type="compositionally biased region" description="Basic and acidic residues" evidence="3">
    <location>
        <begin position="194"/>
        <end position="204"/>
    </location>
</feature>
<feature type="compositionally biased region" description="Polar residues" evidence="3">
    <location>
        <begin position="119"/>
        <end position="150"/>
    </location>
</feature>
<dbReference type="InterPro" id="IPR050342">
    <property type="entry name" value="HMGB"/>
</dbReference>
<dbReference type="Pfam" id="PF09011">
    <property type="entry name" value="HMG_box_2"/>
    <property type="match status" value="1"/>
</dbReference>
<dbReference type="InterPro" id="IPR009071">
    <property type="entry name" value="HMG_box_dom"/>
</dbReference>
<feature type="compositionally biased region" description="Low complexity" evidence="3">
    <location>
        <begin position="59"/>
        <end position="79"/>
    </location>
</feature>
<proteinExistence type="predicted"/>
<feature type="region of interest" description="Disordered" evidence="3">
    <location>
        <begin position="59"/>
        <end position="81"/>
    </location>
</feature>
<gene>
    <name evidence="5" type="ORF">VKT23_001785</name>
</gene>
<comment type="caution">
    <text evidence="5">The sequence shown here is derived from an EMBL/GenBank/DDBJ whole genome shotgun (WGS) entry which is preliminary data.</text>
</comment>
<evidence type="ECO:0000313" key="5">
    <source>
        <dbReference type="EMBL" id="KAK7470358.1"/>
    </source>
</evidence>
<organism evidence="5 6">
    <name type="scientific">Marasmiellus scandens</name>
    <dbReference type="NCBI Taxonomy" id="2682957"/>
    <lineage>
        <taxon>Eukaryota</taxon>
        <taxon>Fungi</taxon>
        <taxon>Dikarya</taxon>
        <taxon>Basidiomycota</taxon>
        <taxon>Agaricomycotina</taxon>
        <taxon>Agaricomycetes</taxon>
        <taxon>Agaricomycetidae</taxon>
        <taxon>Agaricales</taxon>
        <taxon>Marasmiineae</taxon>
        <taxon>Omphalotaceae</taxon>
        <taxon>Marasmiellus</taxon>
    </lineage>
</organism>
<feature type="DNA-binding region" description="HMG box" evidence="2">
    <location>
        <begin position="213"/>
        <end position="282"/>
    </location>
</feature>
<keyword evidence="1 2" id="KW-0238">DNA-binding</keyword>
<dbReference type="SUPFAM" id="SSF47095">
    <property type="entry name" value="HMG-box"/>
    <property type="match status" value="2"/>
</dbReference>
<dbReference type="InterPro" id="IPR036910">
    <property type="entry name" value="HMG_box_dom_sf"/>
</dbReference>
<reference evidence="5 6" key="1">
    <citation type="submission" date="2024-01" db="EMBL/GenBank/DDBJ databases">
        <title>A draft genome for the cacao thread blight pathogen Marasmiellus scandens.</title>
        <authorList>
            <person name="Baruah I.K."/>
            <person name="Leung J."/>
            <person name="Bukari Y."/>
            <person name="Amoako-Attah I."/>
            <person name="Meinhardt L.W."/>
            <person name="Bailey B.A."/>
            <person name="Cohen S.P."/>
        </authorList>
    </citation>
    <scope>NUCLEOTIDE SEQUENCE [LARGE SCALE GENOMIC DNA]</scope>
    <source>
        <strain evidence="5 6">GH-19</strain>
    </source>
</reference>
<keyword evidence="2" id="KW-0539">Nucleus</keyword>
<accession>A0ABR1K5H4</accession>
<dbReference type="SMART" id="SM00398">
    <property type="entry name" value="HMG"/>
    <property type="match status" value="2"/>
</dbReference>
<feature type="region of interest" description="Disordered" evidence="3">
    <location>
        <begin position="298"/>
        <end position="317"/>
    </location>
</feature>
<dbReference type="PROSITE" id="PS50118">
    <property type="entry name" value="HMG_BOX_2"/>
    <property type="match status" value="2"/>
</dbReference>
<dbReference type="Gene3D" id="1.10.30.10">
    <property type="entry name" value="High mobility group box domain"/>
    <property type="match status" value="2"/>
</dbReference>
<name>A0ABR1K5H4_9AGAR</name>
<feature type="region of interest" description="Disordered" evidence="3">
    <location>
        <begin position="94"/>
        <end position="166"/>
    </location>
</feature>
<feature type="region of interest" description="Disordered" evidence="3">
    <location>
        <begin position="178"/>
        <end position="213"/>
    </location>
</feature>
<protein>
    <recommendedName>
        <fullName evidence="4">HMG box domain-containing protein</fullName>
    </recommendedName>
</protein>
<feature type="domain" description="HMG box" evidence="4">
    <location>
        <begin position="317"/>
        <end position="389"/>
    </location>
</feature>
<evidence type="ECO:0000256" key="3">
    <source>
        <dbReference type="SAM" id="MobiDB-lite"/>
    </source>
</evidence>
<dbReference type="EMBL" id="JBANRG010000002">
    <property type="protein sequence ID" value="KAK7470358.1"/>
    <property type="molecule type" value="Genomic_DNA"/>
</dbReference>
<dbReference type="PANTHER" id="PTHR48112:SF22">
    <property type="entry name" value="MITOCHONDRIAL TRANSCRIPTION FACTOR A, ISOFORM B"/>
    <property type="match status" value="1"/>
</dbReference>
<evidence type="ECO:0000313" key="6">
    <source>
        <dbReference type="Proteomes" id="UP001498398"/>
    </source>
</evidence>
<feature type="compositionally biased region" description="Basic residues" evidence="3">
    <location>
        <begin position="299"/>
        <end position="309"/>
    </location>
</feature>
<feature type="DNA-binding region" description="HMG box" evidence="2">
    <location>
        <begin position="317"/>
        <end position="389"/>
    </location>
</feature>
<evidence type="ECO:0000256" key="1">
    <source>
        <dbReference type="ARBA" id="ARBA00023125"/>
    </source>
</evidence>
<evidence type="ECO:0000256" key="2">
    <source>
        <dbReference type="PROSITE-ProRule" id="PRU00267"/>
    </source>
</evidence>
<keyword evidence="6" id="KW-1185">Reference proteome</keyword>
<evidence type="ECO:0000259" key="4">
    <source>
        <dbReference type="PROSITE" id="PS50118"/>
    </source>
</evidence>
<dbReference type="PANTHER" id="PTHR48112">
    <property type="entry name" value="HIGH MOBILITY GROUP PROTEIN DSP1"/>
    <property type="match status" value="1"/>
</dbReference>